<reference evidence="4 5" key="1">
    <citation type="submission" date="2017-02" db="EMBL/GenBank/DDBJ databases">
        <authorList>
            <person name="Peterson S.W."/>
        </authorList>
    </citation>
    <scope>NUCLEOTIDE SEQUENCE [LARGE SCALE GENOMIC DNA]</scope>
    <source>
        <strain evidence="4 5">DSM 45154</strain>
    </source>
</reference>
<dbReference type="SUPFAM" id="SSF55048">
    <property type="entry name" value="Probable ACP-binding domain of malonyl-CoA ACP transacylase"/>
    <property type="match status" value="1"/>
</dbReference>
<dbReference type="Gene3D" id="3.30.70.250">
    <property type="entry name" value="Malonyl-CoA ACP transacylase, ACP-binding"/>
    <property type="match status" value="1"/>
</dbReference>
<dbReference type="GO" id="GO:0004312">
    <property type="term" value="F:fatty acid synthase activity"/>
    <property type="evidence" value="ECO:0007669"/>
    <property type="project" value="TreeGrafter"/>
</dbReference>
<organism evidence="4 5">
    <name type="scientific">Marinactinospora thermotolerans DSM 45154</name>
    <dbReference type="NCBI Taxonomy" id="1122192"/>
    <lineage>
        <taxon>Bacteria</taxon>
        <taxon>Bacillati</taxon>
        <taxon>Actinomycetota</taxon>
        <taxon>Actinomycetes</taxon>
        <taxon>Streptosporangiales</taxon>
        <taxon>Nocardiopsidaceae</taxon>
        <taxon>Marinactinospora</taxon>
    </lineage>
</organism>
<evidence type="ECO:0000313" key="4">
    <source>
        <dbReference type="EMBL" id="SKA35252.1"/>
    </source>
</evidence>
<dbReference type="STRING" id="1122192.SAMN02745673_04443"/>
<dbReference type="InterPro" id="IPR001227">
    <property type="entry name" value="Ac_transferase_dom_sf"/>
</dbReference>
<dbReference type="Gene3D" id="3.40.366.10">
    <property type="entry name" value="Malonyl-Coenzyme A Acyl Carrier Protein, domain 2"/>
    <property type="match status" value="1"/>
</dbReference>
<dbReference type="SMART" id="SM00827">
    <property type="entry name" value="PKS_AT"/>
    <property type="match status" value="1"/>
</dbReference>
<dbReference type="InterPro" id="IPR016036">
    <property type="entry name" value="Malonyl_transacylase_ACP-bd"/>
</dbReference>
<dbReference type="Pfam" id="PF00698">
    <property type="entry name" value="Acyl_transf_1"/>
    <property type="match status" value="1"/>
</dbReference>
<accession>A0A1T4T446</accession>
<keyword evidence="2" id="KW-0597">Phosphoprotein</keyword>
<dbReference type="InterPro" id="IPR050091">
    <property type="entry name" value="PKS_NRPS_Biosynth_Enz"/>
</dbReference>
<keyword evidence="1" id="KW-0596">Phosphopantetheine</keyword>
<dbReference type="SUPFAM" id="SSF52151">
    <property type="entry name" value="FabD/lysophospholipase-like"/>
    <property type="match status" value="1"/>
</dbReference>
<dbReference type="PANTHER" id="PTHR43775:SF37">
    <property type="entry name" value="SI:DKEY-61P9.11"/>
    <property type="match status" value="1"/>
</dbReference>
<dbReference type="InterPro" id="IPR016035">
    <property type="entry name" value="Acyl_Trfase/lysoPLipase"/>
</dbReference>
<keyword evidence="4" id="KW-0808">Transferase</keyword>
<dbReference type="PANTHER" id="PTHR43775">
    <property type="entry name" value="FATTY ACID SYNTHASE"/>
    <property type="match status" value="1"/>
</dbReference>
<sequence>MAKAVHAFSERLILLSSDTREEITAMAGELLEEGDRAFAGEKARQRDVEELAHRLAVLGSDPPGMLKGLRLFLEGVPDRSWASGRAAYADSPVAWCFGGHGGQWAGMGSDLVDSIPAGAETLARIDSLFRAESGFGLVQMLREARERPVDDLAVVQPLIFAVQVAIARTLLTHGLRPDLVVGYSMGEIAAAHVAGALTLSDAVRVMYHRSRLLAATPAGGRMLVARGDTATTERACAESAGAVSIAALSSPGESVLTGDADALRRLVERWEPEGLRCRWVRIDAASHSPAVEGVLDELRGCLRDVRPRAPRLRWVSTVDPDPAVAPWADPCYWARNLREPVRFAPVVAALLDEGVRMFVEIGPHPVLRVPLQGNIRAAGTDHAKVVVTGRRGMGERSALLRAVAELYCHGVTGADRRVLLDLRAGPGAT</sequence>
<dbReference type="Proteomes" id="UP000190637">
    <property type="component" value="Unassembled WGS sequence"/>
</dbReference>
<dbReference type="AlphaFoldDB" id="A0A1T4T446"/>
<evidence type="ECO:0000256" key="2">
    <source>
        <dbReference type="ARBA" id="ARBA00022553"/>
    </source>
</evidence>
<gene>
    <name evidence="4" type="ORF">SAMN02745673_04443</name>
</gene>
<evidence type="ECO:0000313" key="5">
    <source>
        <dbReference type="Proteomes" id="UP000190637"/>
    </source>
</evidence>
<proteinExistence type="predicted"/>
<keyword evidence="5" id="KW-1185">Reference proteome</keyword>
<protein>
    <submittedName>
        <fullName evidence="4">Acyl transferase domain-containing protein</fullName>
    </submittedName>
</protein>
<feature type="domain" description="Malonyl-CoA:ACP transacylase (MAT)" evidence="3">
    <location>
        <begin position="96"/>
        <end position="393"/>
    </location>
</feature>
<dbReference type="GO" id="GO:0006633">
    <property type="term" value="P:fatty acid biosynthetic process"/>
    <property type="evidence" value="ECO:0007669"/>
    <property type="project" value="TreeGrafter"/>
</dbReference>
<name>A0A1T4T446_9ACTN</name>
<evidence type="ECO:0000256" key="1">
    <source>
        <dbReference type="ARBA" id="ARBA00022450"/>
    </source>
</evidence>
<evidence type="ECO:0000259" key="3">
    <source>
        <dbReference type="SMART" id="SM00827"/>
    </source>
</evidence>
<dbReference type="EMBL" id="FUWS01000014">
    <property type="protein sequence ID" value="SKA35252.1"/>
    <property type="molecule type" value="Genomic_DNA"/>
</dbReference>
<dbReference type="InterPro" id="IPR014043">
    <property type="entry name" value="Acyl_transferase_dom"/>
</dbReference>